<feature type="region of interest" description="Disordered" evidence="1">
    <location>
        <begin position="69"/>
        <end position="88"/>
    </location>
</feature>
<organism evidence="3 4">
    <name type="scientific">Sinimarinibacterium flocculans</name>
    <dbReference type="NCBI Taxonomy" id="985250"/>
    <lineage>
        <taxon>Bacteria</taxon>
        <taxon>Pseudomonadati</taxon>
        <taxon>Pseudomonadota</taxon>
        <taxon>Gammaproteobacteria</taxon>
        <taxon>Nevskiales</taxon>
        <taxon>Nevskiaceae</taxon>
        <taxon>Sinimarinibacterium</taxon>
    </lineage>
</organism>
<sequence length="88" mass="9144">MTTNTYKTLPRLAATGLLMLGFAGTATAGDLGQRVSTGVGQIIAAQGNAALEQIREDLRERIEQTLQPLTPAPRGVADAAQANADRPA</sequence>
<dbReference type="RefSeq" id="WP_110263692.1">
    <property type="nucleotide sequence ID" value="NZ_CAKZQT010000007.1"/>
</dbReference>
<evidence type="ECO:0000256" key="2">
    <source>
        <dbReference type="SAM" id="SignalP"/>
    </source>
</evidence>
<dbReference type="EMBL" id="QICN01000001">
    <property type="protein sequence ID" value="PXV71588.1"/>
    <property type="molecule type" value="Genomic_DNA"/>
</dbReference>
<evidence type="ECO:0000313" key="3">
    <source>
        <dbReference type="EMBL" id="PXV71588.1"/>
    </source>
</evidence>
<dbReference type="Proteomes" id="UP000248330">
    <property type="component" value="Unassembled WGS sequence"/>
</dbReference>
<evidence type="ECO:0000313" key="4">
    <source>
        <dbReference type="Proteomes" id="UP000248330"/>
    </source>
</evidence>
<comment type="caution">
    <text evidence="3">The sequence shown here is derived from an EMBL/GenBank/DDBJ whole genome shotgun (WGS) entry which is preliminary data.</text>
</comment>
<reference evidence="3 4" key="1">
    <citation type="submission" date="2018-04" db="EMBL/GenBank/DDBJ databases">
        <title>Genomic Encyclopedia of Type Strains, Phase IV (KMG-IV): sequencing the most valuable type-strain genomes for metagenomic binning, comparative biology and taxonomic classification.</title>
        <authorList>
            <person name="Goeker M."/>
        </authorList>
    </citation>
    <scope>NUCLEOTIDE SEQUENCE [LARGE SCALE GENOMIC DNA]</scope>
    <source>
        <strain evidence="3 4">DSM 104150</strain>
    </source>
</reference>
<name>A0A318EH91_9GAMM</name>
<dbReference type="AlphaFoldDB" id="A0A318EH91"/>
<evidence type="ECO:0000256" key="1">
    <source>
        <dbReference type="SAM" id="MobiDB-lite"/>
    </source>
</evidence>
<proteinExistence type="predicted"/>
<protein>
    <submittedName>
        <fullName evidence="3">Uncharacterized protein</fullName>
    </submittedName>
</protein>
<dbReference type="OrthoDB" id="7069312at2"/>
<feature type="chain" id="PRO_5016307324" evidence="2">
    <location>
        <begin position="29"/>
        <end position="88"/>
    </location>
</feature>
<keyword evidence="4" id="KW-1185">Reference proteome</keyword>
<accession>A0A318EH91</accession>
<gene>
    <name evidence="3" type="ORF">C8D93_101642</name>
</gene>
<keyword evidence="2" id="KW-0732">Signal</keyword>
<feature type="signal peptide" evidence="2">
    <location>
        <begin position="1"/>
        <end position="28"/>
    </location>
</feature>
<feature type="compositionally biased region" description="Low complexity" evidence="1">
    <location>
        <begin position="77"/>
        <end position="88"/>
    </location>
</feature>